<dbReference type="EMBL" id="CP036279">
    <property type="protein sequence ID" value="QDU59969.1"/>
    <property type="molecule type" value="Genomic_DNA"/>
</dbReference>
<keyword evidence="6" id="KW-1185">Reference proteome</keyword>
<dbReference type="RefSeq" id="WP_145255079.1">
    <property type="nucleotide sequence ID" value="NZ_CP036279.1"/>
</dbReference>
<evidence type="ECO:0000256" key="3">
    <source>
        <dbReference type="SAM" id="SignalP"/>
    </source>
</evidence>
<dbReference type="CDD" id="cd16027">
    <property type="entry name" value="SGSH"/>
    <property type="match status" value="1"/>
</dbReference>
<dbReference type="PANTHER" id="PTHR42693">
    <property type="entry name" value="ARYLSULFATASE FAMILY MEMBER"/>
    <property type="match status" value="1"/>
</dbReference>
<dbReference type="InterPro" id="IPR017850">
    <property type="entry name" value="Alkaline_phosphatase_core_sf"/>
</dbReference>
<evidence type="ECO:0000313" key="5">
    <source>
        <dbReference type="EMBL" id="QDU59969.1"/>
    </source>
</evidence>
<dbReference type="PANTHER" id="PTHR42693:SF53">
    <property type="entry name" value="ENDO-4-O-SULFATASE"/>
    <property type="match status" value="1"/>
</dbReference>
<feature type="chain" id="PRO_5021960480" evidence="3">
    <location>
        <begin position="18"/>
        <end position="622"/>
    </location>
</feature>
<gene>
    <name evidence="5" type="ORF">Pan216_08050</name>
</gene>
<dbReference type="Pfam" id="PF13646">
    <property type="entry name" value="HEAT_2"/>
    <property type="match status" value="1"/>
</dbReference>
<organism evidence="5 6">
    <name type="scientific">Kolteria novifilia</name>
    <dbReference type="NCBI Taxonomy" id="2527975"/>
    <lineage>
        <taxon>Bacteria</taxon>
        <taxon>Pseudomonadati</taxon>
        <taxon>Planctomycetota</taxon>
        <taxon>Planctomycetia</taxon>
        <taxon>Kolteriales</taxon>
        <taxon>Kolteriaceae</taxon>
        <taxon>Kolteria</taxon>
    </lineage>
</organism>
<dbReference type="InterPro" id="IPR016024">
    <property type="entry name" value="ARM-type_fold"/>
</dbReference>
<name>A0A518AZ46_9BACT</name>
<evidence type="ECO:0000259" key="4">
    <source>
        <dbReference type="Pfam" id="PF00884"/>
    </source>
</evidence>
<proteinExistence type="inferred from homology"/>
<dbReference type="Gene3D" id="3.40.720.10">
    <property type="entry name" value="Alkaline Phosphatase, subunit A"/>
    <property type="match status" value="1"/>
</dbReference>
<feature type="domain" description="Sulfatase N-terminal" evidence="4">
    <location>
        <begin position="28"/>
        <end position="304"/>
    </location>
</feature>
<evidence type="ECO:0000313" key="6">
    <source>
        <dbReference type="Proteomes" id="UP000317093"/>
    </source>
</evidence>
<comment type="similarity">
    <text evidence="1">Belongs to the sulfatase family.</text>
</comment>
<sequence length="622" mass="70135" precursor="true">MNSPLLLLLGFTAPMLASPDDATAADKPNIVWLTTEDNSANWYRLYDKNGAPTPNIERLAEHGLVFNNAYSCAPVCSTARSTIISGCYGPRLGAQYHRRELPVAMPGGVNPFPWYLRQAGYYTTNNSKTDYNFRKEDMKDAWDESSRKATYRNREPGQPFFHVQNYTQTHEGQLFGDLPKGVDKIVDPSDVEVFPYHPDTPLFREKYAQYLTRQHDVDSQLGKMIDQLEADGLLNDTFIFHYGDHGGVLPGSKGYARNDGLQVAMVVYVPRNWKHLAPAEPGSRVDGFVEFVDLSATALNLAGIDIPEGIDGRPFLGEDISLEELNERDTAFGYAERFDEKYDMVRFLRKGKYTYQRNYQPFNFDGLFNEYRYKQPAYREWRDLHKEGKLNEAQAAFFEPRPAECLYDLERDPHEVNNLADDPKYADILADMRTSLEKRLKGMPDLGFIPEPVFVSASGGEGEAFGRDNKERIAELIDIADLELVPFDEAQSQIAQALQSKDPLKRYWGLIVCSAFGDKAARFVPEATKLAASDENLLVRARAAEFLGLSGTGDPVPVLVDVLRTSTDPIEANLILNTVVLLRDGEPGIPFDFSKVEGAPWFQRKKGIGNFVQRRIAQFRGE</sequence>
<evidence type="ECO:0000256" key="1">
    <source>
        <dbReference type="ARBA" id="ARBA00008779"/>
    </source>
</evidence>
<dbReference type="Proteomes" id="UP000317093">
    <property type="component" value="Chromosome"/>
</dbReference>
<keyword evidence="2 5" id="KW-0378">Hydrolase</keyword>
<reference evidence="5 6" key="1">
    <citation type="submission" date="2019-02" db="EMBL/GenBank/DDBJ databases">
        <title>Deep-cultivation of Planctomycetes and their phenomic and genomic characterization uncovers novel biology.</title>
        <authorList>
            <person name="Wiegand S."/>
            <person name="Jogler M."/>
            <person name="Boedeker C."/>
            <person name="Pinto D."/>
            <person name="Vollmers J."/>
            <person name="Rivas-Marin E."/>
            <person name="Kohn T."/>
            <person name="Peeters S.H."/>
            <person name="Heuer A."/>
            <person name="Rast P."/>
            <person name="Oberbeckmann S."/>
            <person name="Bunk B."/>
            <person name="Jeske O."/>
            <person name="Meyerdierks A."/>
            <person name="Storesund J.E."/>
            <person name="Kallscheuer N."/>
            <person name="Luecker S."/>
            <person name="Lage O.M."/>
            <person name="Pohl T."/>
            <person name="Merkel B.J."/>
            <person name="Hornburger P."/>
            <person name="Mueller R.-W."/>
            <person name="Bruemmer F."/>
            <person name="Labrenz M."/>
            <person name="Spormann A.M."/>
            <person name="Op den Camp H."/>
            <person name="Overmann J."/>
            <person name="Amann R."/>
            <person name="Jetten M.S.M."/>
            <person name="Mascher T."/>
            <person name="Medema M.H."/>
            <person name="Devos D.P."/>
            <person name="Kaster A.-K."/>
            <person name="Ovreas L."/>
            <person name="Rohde M."/>
            <person name="Galperin M.Y."/>
            <person name="Jogler C."/>
        </authorList>
    </citation>
    <scope>NUCLEOTIDE SEQUENCE [LARGE SCALE GENOMIC DNA]</scope>
    <source>
        <strain evidence="5 6">Pan216</strain>
    </source>
</reference>
<protein>
    <submittedName>
        <fullName evidence="5">Arylsulfatase</fullName>
        <ecNumber evidence="5">3.1.6.1</ecNumber>
    </submittedName>
</protein>
<dbReference type="OrthoDB" id="9763613at2"/>
<keyword evidence="3" id="KW-0732">Signal</keyword>
<dbReference type="KEGG" id="knv:Pan216_08050"/>
<feature type="signal peptide" evidence="3">
    <location>
        <begin position="1"/>
        <end position="17"/>
    </location>
</feature>
<dbReference type="SUPFAM" id="SSF53649">
    <property type="entry name" value="Alkaline phosphatase-like"/>
    <property type="match status" value="1"/>
</dbReference>
<dbReference type="AlphaFoldDB" id="A0A518AZ46"/>
<dbReference type="GO" id="GO:0004065">
    <property type="term" value="F:arylsulfatase activity"/>
    <property type="evidence" value="ECO:0007669"/>
    <property type="project" value="UniProtKB-EC"/>
</dbReference>
<dbReference type="EC" id="3.1.6.1" evidence="5"/>
<evidence type="ECO:0000256" key="2">
    <source>
        <dbReference type="ARBA" id="ARBA00022801"/>
    </source>
</evidence>
<dbReference type="InterPro" id="IPR011989">
    <property type="entry name" value="ARM-like"/>
</dbReference>
<dbReference type="Gene3D" id="1.25.10.10">
    <property type="entry name" value="Leucine-rich Repeat Variant"/>
    <property type="match status" value="1"/>
</dbReference>
<accession>A0A518AZ46</accession>
<dbReference type="InterPro" id="IPR000917">
    <property type="entry name" value="Sulfatase_N"/>
</dbReference>
<dbReference type="InterPro" id="IPR050738">
    <property type="entry name" value="Sulfatase"/>
</dbReference>
<dbReference type="SUPFAM" id="SSF48371">
    <property type="entry name" value="ARM repeat"/>
    <property type="match status" value="1"/>
</dbReference>
<dbReference type="Pfam" id="PF00884">
    <property type="entry name" value="Sulfatase"/>
    <property type="match status" value="1"/>
</dbReference>